<organism evidence="3 4">
    <name type="scientific">Brumicola blandensis</name>
    <dbReference type="NCBI Taxonomy" id="3075611"/>
    <lineage>
        <taxon>Bacteria</taxon>
        <taxon>Pseudomonadati</taxon>
        <taxon>Pseudomonadota</taxon>
        <taxon>Gammaproteobacteria</taxon>
        <taxon>Alteromonadales</taxon>
        <taxon>Alteromonadaceae</taxon>
        <taxon>Brumicola</taxon>
    </lineage>
</organism>
<evidence type="ECO:0000256" key="2">
    <source>
        <dbReference type="SAM" id="Phobius"/>
    </source>
</evidence>
<keyword evidence="2" id="KW-1133">Transmembrane helix</keyword>
<gene>
    <name evidence="3" type="ORF">RM544_15640</name>
</gene>
<keyword evidence="4" id="KW-1185">Reference proteome</keyword>
<evidence type="ECO:0000313" key="3">
    <source>
        <dbReference type="EMBL" id="MDT0583980.1"/>
    </source>
</evidence>
<evidence type="ECO:0000256" key="1">
    <source>
        <dbReference type="SAM" id="MobiDB-lite"/>
    </source>
</evidence>
<name>A0AAW8R819_9ALTE</name>
<reference evidence="3 4" key="1">
    <citation type="submission" date="2023-09" db="EMBL/GenBank/DDBJ databases">
        <authorList>
            <person name="Rey-Velasco X."/>
        </authorList>
    </citation>
    <scope>NUCLEOTIDE SEQUENCE [LARGE SCALE GENOMIC DNA]</scope>
    <source>
        <strain evidence="3 4">W409</strain>
    </source>
</reference>
<protein>
    <submittedName>
        <fullName evidence="3">Uncharacterized protein</fullName>
    </submittedName>
</protein>
<evidence type="ECO:0000313" key="4">
    <source>
        <dbReference type="Proteomes" id="UP001249020"/>
    </source>
</evidence>
<comment type="caution">
    <text evidence="3">The sequence shown here is derived from an EMBL/GenBank/DDBJ whole genome shotgun (WGS) entry which is preliminary data.</text>
</comment>
<keyword evidence="2" id="KW-0812">Transmembrane</keyword>
<feature type="region of interest" description="Disordered" evidence="1">
    <location>
        <begin position="1"/>
        <end position="35"/>
    </location>
</feature>
<dbReference type="EMBL" id="JAVRIE010000007">
    <property type="protein sequence ID" value="MDT0583980.1"/>
    <property type="molecule type" value="Genomic_DNA"/>
</dbReference>
<accession>A0AAW8R819</accession>
<feature type="compositionally biased region" description="Basic and acidic residues" evidence="1">
    <location>
        <begin position="1"/>
        <end position="17"/>
    </location>
</feature>
<dbReference type="RefSeq" id="WP_311362751.1">
    <property type="nucleotide sequence ID" value="NZ_JAVRIE010000007.1"/>
</dbReference>
<sequence length="235" mass="26521">MADINRKNNKQDDDLNARQRQTRIMKKKPNTEESEVEEQLSALYQAHKRGVAPPHQTRRDLLQAAAKAEGQHNSLAQGFGTWVRWSKGLSSVAALGILVIVVWIGQSNSFLQKRPEAYVSAQYKTVNEHMLSSENPLASDVLRVKYDIAYREYLVGQGRIAVHHQKSATLMVSEQGWELATCENELVKVSDELLSMLAEIERIDLELVSGESVNIMYAMDGRIMSITRAKEPLRC</sequence>
<feature type="transmembrane region" description="Helical" evidence="2">
    <location>
        <begin position="88"/>
        <end position="105"/>
    </location>
</feature>
<keyword evidence="2" id="KW-0472">Membrane</keyword>
<dbReference type="Proteomes" id="UP001249020">
    <property type="component" value="Unassembled WGS sequence"/>
</dbReference>
<dbReference type="AlphaFoldDB" id="A0AAW8R819"/>
<proteinExistence type="predicted"/>